<keyword evidence="2" id="KW-0472">Membrane</keyword>
<keyword evidence="4" id="KW-0645">Protease</keyword>
<dbReference type="Pfam" id="PF13688">
    <property type="entry name" value="Reprolysin_5"/>
    <property type="match status" value="1"/>
</dbReference>
<accession>A0ABP0KPW6</accession>
<evidence type="ECO:0000256" key="1">
    <source>
        <dbReference type="PROSITE-ProRule" id="PRU00276"/>
    </source>
</evidence>
<dbReference type="EMBL" id="CAXAMM010012277">
    <property type="protein sequence ID" value="CAK9028489.1"/>
    <property type="molecule type" value="Genomic_DNA"/>
</dbReference>
<feature type="binding site" evidence="1">
    <location>
        <position position="437"/>
    </location>
    <ligand>
        <name>Zn(2+)</name>
        <dbReference type="ChEBI" id="CHEBI:29105"/>
        <note>catalytic</note>
    </ligand>
</feature>
<feature type="binding site" evidence="1">
    <location>
        <position position="443"/>
    </location>
    <ligand>
        <name>Zn(2+)</name>
        <dbReference type="ChEBI" id="CHEBI:29105"/>
        <note>catalytic</note>
    </ligand>
</feature>
<dbReference type="Gene3D" id="3.40.390.10">
    <property type="entry name" value="Collagenase (Catalytic Domain)"/>
    <property type="match status" value="1"/>
</dbReference>
<dbReference type="PROSITE" id="PS50215">
    <property type="entry name" value="ADAM_MEPRO"/>
    <property type="match status" value="1"/>
</dbReference>
<evidence type="ECO:0000313" key="4">
    <source>
        <dbReference type="EMBL" id="CAK9028489.1"/>
    </source>
</evidence>
<name>A0ABP0KPW6_9DINO</name>
<proteinExistence type="predicted"/>
<feature type="domain" description="Peptidase M12B" evidence="3">
    <location>
        <begin position="267"/>
        <end position="488"/>
    </location>
</feature>
<keyword evidence="4" id="KW-0482">Metalloprotease</keyword>
<dbReference type="PANTHER" id="PTHR11905:SF159">
    <property type="entry name" value="ADAM METALLOPROTEASE"/>
    <property type="match status" value="1"/>
</dbReference>
<feature type="binding site" evidence="1">
    <location>
        <position position="433"/>
    </location>
    <ligand>
        <name>Zn(2+)</name>
        <dbReference type="ChEBI" id="CHEBI:29105"/>
        <note>catalytic</note>
    </ligand>
</feature>
<feature type="transmembrane region" description="Helical" evidence="2">
    <location>
        <begin position="33"/>
        <end position="53"/>
    </location>
</feature>
<keyword evidence="1" id="KW-0862">Zinc</keyword>
<reference evidence="4 5" key="1">
    <citation type="submission" date="2024-02" db="EMBL/GenBank/DDBJ databases">
        <authorList>
            <person name="Chen Y."/>
            <person name="Shah S."/>
            <person name="Dougan E. K."/>
            <person name="Thang M."/>
            <person name="Chan C."/>
        </authorList>
    </citation>
    <scope>NUCLEOTIDE SEQUENCE [LARGE SCALE GENOMIC DNA]</scope>
</reference>
<evidence type="ECO:0000259" key="3">
    <source>
        <dbReference type="PROSITE" id="PS50215"/>
    </source>
</evidence>
<comment type="caution">
    <text evidence="1">Lacks conserved residue(s) required for the propagation of feature annotation.</text>
</comment>
<feature type="active site" evidence="1">
    <location>
        <position position="434"/>
    </location>
</feature>
<dbReference type="Proteomes" id="UP001642464">
    <property type="component" value="Unassembled WGS sequence"/>
</dbReference>
<dbReference type="InterPro" id="IPR001590">
    <property type="entry name" value="Peptidase_M12B"/>
</dbReference>
<evidence type="ECO:0000313" key="5">
    <source>
        <dbReference type="Proteomes" id="UP001642464"/>
    </source>
</evidence>
<keyword evidence="1" id="KW-0479">Metal-binding</keyword>
<keyword evidence="4" id="KW-0378">Hydrolase</keyword>
<keyword evidence="2" id="KW-0812">Transmembrane</keyword>
<comment type="caution">
    <text evidence="4">The sequence shown here is derived from an EMBL/GenBank/DDBJ whole genome shotgun (WGS) entry which is preliminary data.</text>
</comment>
<sequence length="536" mass="57373">ETTGELDLRRVCVEVVVVSKEGKGRMKRRRGKVGSTAMVVGLVLLGSVLGAAVGGEVPRGKDGEGAAHVPAPRFAVLGDGAEKAGLRLARRDVELGGTEDHSGVVEMRVEIPGLGEMVFDVEVNKHLISPTYAEFELREDGEIVELATNPAMLRRDCHFRGRCARGSGAVAAFSTCHGRMDGVVLAGKDRWAVEHVHGEESARVRHLETDDTDGSRGAVDQIVLPEIKYVASPTKNVTENQEGDVAGDDLIEVEPDTAALRGNPQKLYLEVLVISDPERLAMFSGDAQAMGTSNLRILSQVALFMQNAGFGAIELEVSLSGQMYFRSDPFGVRRDSRGEHDAYELLSSFNEYRRNNMNRFPTHDMVHLFSGRNFQGSTIGLAQVESACDDTTACRSLDPGYCFVDGSGCCLVSSGAISEVRQGELFAAETVTHEIGHQLGLRHDGSGSSSGCSSTGFMMAGSASPQAASASRQFSTCSKNTFMSVFNRAHEASGYHPHECLTNVPGELLPGKALNAASAMTAFPSLVAFAFALAIW</sequence>
<protein>
    <submittedName>
        <fullName evidence="4">Snake venom metalloproteinase atrolysin-B (SVMP) (Hemorrhagic toxin B) (HT-B) (Metalloendopeptidase B)</fullName>
    </submittedName>
</protein>
<dbReference type="SUPFAM" id="SSF55486">
    <property type="entry name" value="Metalloproteases ('zincins'), catalytic domain"/>
    <property type="match status" value="1"/>
</dbReference>
<dbReference type="GO" id="GO:0008237">
    <property type="term" value="F:metallopeptidase activity"/>
    <property type="evidence" value="ECO:0007669"/>
    <property type="project" value="UniProtKB-KW"/>
</dbReference>
<dbReference type="InterPro" id="IPR024079">
    <property type="entry name" value="MetalloPept_cat_dom_sf"/>
</dbReference>
<gene>
    <name evidence="4" type="ORF">SCF082_LOCUS18385</name>
</gene>
<dbReference type="PANTHER" id="PTHR11905">
    <property type="entry name" value="ADAM A DISINTEGRIN AND METALLOPROTEASE DOMAIN"/>
    <property type="match status" value="1"/>
</dbReference>
<keyword evidence="5" id="KW-1185">Reference proteome</keyword>
<evidence type="ECO:0000256" key="2">
    <source>
        <dbReference type="SAM" id="Phobius"/>
    </source>
</evidence>
<organism evidence="4 5">
    <name type="scientific">Durusdinium trenchii</name>
    <dbReference type="NCBI Taxonomy" id="1381693"/>
    <lineage>
        <taxon>Eukaryota</taxon>
        <taxon>Sar</taxon>
        <taxon>Alveolata</taxon>
        <taxon>Dinophyceae</taxon>
        <taxon>Suessiales</taxon>
        <taxon>Symbiodiniaceae</taxon>
        <taxon>Durusdinium</taxon>
    </lineage>
</organism>
<keyword evidence="2" id="KW-1133">Transmembrane helix</keyword>
<feature type="non-terminal residue" evidence="4">
    <location>
        <position position="1"/>
    </location>
</feature>